<reference evidence="2 3" key="1">
    <citation type="submission" date="2013-08" db="EMBL/GenBank/DDBJ databases">
        <authorList>
            <person name="Weinstock G."/>
            <person name="Sodergren E."/>
            <person name="Wylie T."/>
            <person name="Fulton L."/>
            <person name="Fulton R."/>
            <person name="Fronick C."/>
            <person name="O'Laughlin M."/>
            <person name="Godfrey J."/>
            <person name="Miner T."/>
            <person name="Herter B."/>
            <person name="Appelbaum E."/>
            <person name="Cordes M."/>
            <person name="Lek S."/>
            <person name="Wollam A."/>
            <person name="Pepin K.H."/>
            <person name="Palsikar V.B."/>
            <person name="Mitreva M."/>
            <person name="Wilson R.K."/>
        </authorList>
    </citation>
    <scope>NUCLEOTIDE SEQUENCE [LARGE SCALE GENOMIC DNA]</scope>
    <source>
        <strain evidence="2 3">F0580</strain>
    </source>
</reference>
<dbReference type="Proteomes" id="UP000016519">
    <property type="component" value="Unassembled WGS sequence"/>
</dbReference>
<protein>
    <submittedName>
        <fullName evidence="2">Uncharacterized protein</fullName>
    </submittedName>
</protein>
<dbReference type="HOGENOM" id="CLU_1923128_0_0_11"/>
<sequence length="131" mass="14997">MFCTALPQQRNAYTEEHAFVRRKPAVRRELSPSMHTLSGTRGLAQGIVVSSHARDDRIMSVRHTKLQQNIMNELNITSEFGLTEEQLEDMIAKYENGTWTGEVTEPRRGRPYEFDEDQLNASSQLPETNSD</sequence>
<accession>U1RCA6</accession>
<feature type="compositionally biased region" description="Polar residues" evidence="1">
    <location>
        <begin position="119"/>
        <end position="131"/>
    </location>
</feature>
<dbReference type="AlphaFoldDB" id="U1RCA6"/>
<keyword evidence="3" id="KW-1185">Reference proteome</keyword>
<organism evidence="2 3">
    <name type="scientific">Alloscardovia omnicolens F0580</name>
    <dbReference type="NCBI Taxonomy" id="1321816"/>
    <lineage>
        <taxon>Bacteria</taxon>
        <taxon>Bacillati</taxon>
        <taxon>Actinomycetota</taxon>
        <taxon>Actinomycetes</taxon>
        <taxon>Bifidobacteriales</taxon>
        <taxon>Bifidobacteriaceae</taxon>
        <taxon>Alloscardovia</taxon>
    </lineage>
</organism>
<dbReference type="EMBL" id="AWSI01000009">
    <property type="protein sequence ID" value="ERH31671.1"/>
    <property type="molecule type" value="Genomic_DNA"/>
</dbReference>
<proteinExistence type="predicted"/>
<name>U1RCA6_9BIFI</name>
<gene>
    <name evidence="2" type="ORF">HMPREF9244_00104</name>
</gene>
<evidence type="ECO:0000313" key="3">
    <source>
        <dbReference type="Proteomes" id="UP000016519"/>
    </source>
</evidence>
<feature type="region of interest" description="Disordered" evidence="1">
    <location>
        <begin position="96"/>
        <end position="131"/>
    </location>
</feature>
<comment type="caution">
    <text evidence="2">The sequence shown here is derived from an EMBL/GenBank/DDBJ whole genome shotgun (WGS) entry which is preliminary data.</text>
</comment>
<evidence type="ECO:0000313" key="2">
    <source>
        <dbReference type="EMBL" id="ERH31671.1"/>
    </source>
</evidence>
<dbReference type="PATRIC" id="fig|1321816.3.peg.82"/>
<evidence type="ECO:0000256" key="1">
    <source>
        <dbReference type="SAM" id="MobiDB-lite"/>
    </source>
</evidence>
<feature type="compositionally biased region" description="Basic and acidic residues" evidence="1">
    <location>
        <begin position="104"/>
        <end position="113"/>
    </location>
</feature>
<dbReference type="STRING" id="419015.HMPREF3214_00323"/>